<keyword evidence="1" id="KW-0812">Transmembrane</keyword>
<proteinExistence type="predicted"/>
<keyword evidence="3" id="KW-1185">Reference proteome</keyword>
<reference evidence="3" key="1">
    <citation type="submission" date="2016-05" db="EMBL/GenBank/DDBJ databases">
        <authorList>
            <person name="Naeem Raeece"/>
        </authorList>
    </citation>
    <scope>NUCLEOTIDE SEQUENCE [LARGE SCALE GENOMIC DNA]</scope>
</reference>
<evidence type="ECO:0000313" key="2">
    <source>
        <dbReference type="EMBL" id="SBT56584.1"/>
    </source>
</evidence>
<evidence type="ECO:0000313" key="3">
    <source>
        <dbReference type="Proteomes" id="UP000078555"/>
    </source>
</evidence>
<protein>
    <submittedName>
        <fullName evidence="2">PIR Superfamily Protein</fullName>
    </submittedName>
</protein>
<organism evidence="2 3">
    <name type="scientific">Plasmodium ovale wallikeri</name>
    <dbReference type="NCBI Taxonomy" id="864142"/>
    <lineage>
        <taxon>Eukaryota</taxon>
        <taxon>Sar</taxon>
        <taxon>Alveolata</taxon>
        <taxon>Apicomplexa</taxon>
        <taxon>Aconoidasida</taxon>
        <taxon>Haemosporida</taxon>
        <taxon>Plasmodiidae</taxon>
        <taxon>Plasmodium</taxon>
        <taxon>Plasmodium (Plasmodium)</taxon>
    </lineage>
</organism>
<name>A0A1A9AK70_PLAOA</name>
<dbReference type="EMBL" id="FLRD01001145">
    <property type="protein sequence ID" value="SBT56584.1"/>
    <property type="molecule type" value="Genomic_DNA"/>
</dbReference>
<feature type="transmembrane region" description="Helical" evidence="1">
    <location>
        <begin position="271"/>
        <end position="298"/>
    </location>
</feature>
<gene>
    <name evidence="2" type="ORF">POVWA1_076970</name>
</gene>
<evidence type="ECO:0000256" key="1">
    <source>
        <dbReference type="SAM" id="Phobius"/>
    </source>
</evidence>
<keyword evidence="1" id="KW-0472">Membrane</keyword>
<accession>A0A1A9AK70</accession>
<dbReference type="AlphaFoldDB" id="A0A1A9AK70"/>
<keyword evidence="1" id="KW-1133">Transmembrane helix</keyword>
<dbReference type="Proteomes" id="UP000078555">
    <property type="component" value="Unassembled WGS sequence"/>
</dbReference>
<sequence>MVDPAICRKKAELQKSTFPSNIFLKTLYKDNDINLINEKIQSYKSDNQYDDIFSKIKEQFEKIRVEIREYYNDDEAIFCRNLNYYFDLLNATIISTNVLPKDIKDKLIGKVEELWKQALMVKNIYVCIREKTLDSIRKRSILKQLNDLSMDAVYIKINLEEYKNYLVEKWNKIVSYTDTQLGGLYIKVENDSMGIIDKYNDFLFSPEYICEGSLDKLNIDDITISTDVNSFVNTISLDNLSPNKTQGACYNKSYIDMLKTKTSSIQKMNNLLSIGIVLLGFSLILILLFNFSPLGGFLRRFAKKKIKVDENMSEEVMSGLYDDSENERPYIAYHSVSH</sequence>